<dbReference type="InterPro" id="IPR011990">
    <property type="entry name" value="TPR-like_helical_dom_sf"/>
</dbReference>
<sequence precursor="true">MRSRLPELLVARPLRVSVSSFLHMAAISSVLLFSGCASSKPVLSGSTVPDSVVEASKREFVAASLKSAKGDYREAVERYRKLLHDQPSNAAIHYALSKAWVALGVPDSARLYSEKSVLLNPRNKYYTAFLAFLSHQMHDYGRAAELYRQLAVLDPGSTEPLTSLALEYLAVDQPEKSLAVFQEILARDPKNEDALVQMLFVEIKLTHYQEAIATVKELIGQSDSKEKLHLTLGELYLQTRQYGLASRTFRELLKSNPGSVSAWLALFEVSVQSANHTAFLEDLNRFYNTNNVNLQKKIELAKLFLVRASRESSFVDPAFVMIGEMNRRHPGNGQIYALRGMARLQKRDVAAAVIDYRKALLLEPGSIEILEELVALHLMRKEYRQAGEILYKAKKRFPVLTFRLQVQEGELLFQTGKIKKAALLLEKVLLTKGAQKEKALYLQASGTLAFCYDTLGFTDKSILLYKSILEREPDNLLMMNNLAYILAVAGRELPRAKELALKVVEAEPANAGYHDTLGWVLFRLEEYERAREILEKAVGLDPLEAEIADHLSQVYEKLGNLDKALELKKKAARLKAR</sequence>
<dbReference type="KEGG" id="pph:Ppha_0694"/>
<dbReference type="PROSITE" id="PS50005">
    <property type="entry name" value="TPR"/>
    <property type="match status" value="4"/>
</dbReference>
<evidence type="ECO:0000256" key="1">
    <source>
        <dbReference type="ARBA" id="ARBA00022737"/>
    </source>
</evidence>
<dbReference type="PANTHER" id="PTHR44186:SF1">
    <property type="entry name" value="BARDET-BIEDL SYNDROME 4 PROTEIN"/>
    <property type="match status" value="1"/>
</dbReference>
<organism evidence="4 5">
    <name type="scientific">Pelodictyon phaeoclathratiforme (strain DSM 5477 / BU-1)</name>
    <dbReference type="NCBI Taxonomy" id="324925"/>
    <lineage>
        <taxon>Bacteria</taxon>
        <taxon>Pseudomonadati</taxon>
        <taxon>Chlorobiota</taxon>
        <taxon>Chlorobiia</taxon>
        <taxon>Chlorobiales</taxon>
        <taxon>Chlorobiaceae</taxon>
        <taxon>Chlorobium/Pelodictyon group</taxon>
        <taxon>Pelodictyon</taxon>
    </lineage>
</organism>
<reference evidence="4 5" key="1">
    <citation type="submission" date="2008-06" db="EMBL/GenBank/DDBJ databases">
        <title>Complete sequence of Pelodictyon phaeoclathratiforme BU-1.</title>
        <authorList>
            <consortium name="US DOE Joint Genome Institute"/>
            <person name="Lucas S."/>
            <person name="Copeland A."/>
            <person name="Lapidus A."/>
            <person name="Glavina del Rio T."/>
            <person name="Dalin E."/>
            <person name="Tice H."/>
            <person name="Bruce D."/>
            <person name="Goodwin L."/>
            <person name="Pitluck S."/>
            <person name="Schmutz J."/>
            <person name="Larimer F."/>
            <person name="Land M."/>
            <person name="Hauser L."/>
            <person name="Kyrpides N."/>
            <person name="Mikhailova N."/>
            <person name="Liu Z."/>
            <person name="Li T."/>
            <person name="Zhao F."/>
            <person name="Overmann J."/>
            <person name="Bryant D.A."/>
            <person name="Richardson P."/>
        </authorList>
    </citation>
    <scope>NUCLEOTIDE SEQUENCE [LARGE SCALE GENOMIC DNA]</scope>
    <source>
        <strain evidence="5">DSM 5477 / BU-1</strain>
    </source>
</reference>
<feature type="repeat" description="TPR" evidence="3">
    <location>
        <begin position="226"/>
        <end position="259"/>
    </location>
</feature>
<name>B4SDZ8_PELPB</name>
<evidence type="ECO:0000313" key="4">
    <source>
        <dbReference type="EMBL" id="ACF42989.1"/>
    </source>
</evidence>
<dbReference type="EMBL" id="CP001110">
    <property type="protein sequence ID" value="ACF42989.1"/>
    <property type="molecule type" value="Genomic_DNA"/>
</dbReference>
<dbReference type="Pfam" id="PF13432">
    <property type="entry name" value="TPR_16"/>
    <property type="match status" value="2"/>
</dbReference>
<dbReference type="eggNOG" id="COG0457">
    <property type="taxonomic scope" value="Bacteria"/>
</dbReference>
<evidence type="ECO:0000313" key="5">
    <source>
        <dbReference type="Proteomes" id="UP000002724"/>
    </source>
</evidence>
<feature type="repeat" description="TPR" evidence="3">
    <location>
        <begin position="333"/>
        <end position="366"/>
    </location>
</feature>
<evidence type="ECO:0000256" key="3">
    <source>
        <dbReference type="PROSITE-ProRule" id="PRU00339"/>
    </source>
</evidence>
<dbReference type="Pfam" id="PF14559">
    <property type="entry name" value="TPR_19"/>
    <property type="match status" value="1"/>
</dbReference>
<dbReference type="PROSITE" id="PS50293">
    <property type="entry name" value="TPR_REGION"/>
    <property type="match status" value="1"/>
</dbReference>
<feature type="repeat" description="TPR" evidence="3">
    <location>
        <begin position="158"/>
        <end position="191"/>
    </location>
</feature>
<dbReference type="STRING" id="324925.Ppha_0694"/>
<protein>
    <submittedName>
        <fullName evidence="4">Tetratricopeptide TPR_2 repeat protein</fullName>
    </submittedName>
</protein>
<dbReference type="PANTHER" id="PTHR44186">
    <property type="match status" value="1"/>
</dbReference>
<dbReference type="Gene3D" id="1.25.40.10">
    <property type="entry name" value="Tetratricopeptide repeat domain"/>
    <property type="match status" value="3"/>
</dbReference>
<dbReference type="AlphaFoldDB" id="B4SDZ8"/>
<proteinExistence type="predicted"/>
<accession>B4SDZ8</accession>
<keyword evidence="2 3" id="KW-0802">TPR repeat</keyword>
<gene>
    <name evidence="4" type="ordered locus">Ppha_0694</name>
</gene>
<dbReference type="HOGENOM" id="CLU_007251_3_1_10"/>
<dbReference type="InterPro" id="IPR019734">
    <property type="entry name" value="TPR_rpt"/>
</dbReference>
<dbReference type="SMART" id="SM00028">
    <property type="entry name" value="TPR"/>
    <property type="match status" value="8"/>
</dbReference>
<dbReference type="Pfam" id="PF13181">
    <property type="entry name" value="TPR_8"/>
    <property type="match status" value="1"/>
</dbReference>
<keyword evidence="1" id="KW-0677">Repeat</keyword>
<keyword evidence="5" id="KW-1185">Reference proteome</keyword>
<feature type="repeat" description="TPR" evidence="3">
    <location>
        <begin position="511"/>
        <end position="544"/>
    </location>
</feature>
<evidence type="ECO:0000256" key="2">
    <source>
        <dbReference type="ARBA" id="ARBA00022803"/>
    </source>
</evidence>
<dbReference type="SUPFAM" id="SSF48452">
    <property type="entry name" value="TPR-like"/>
    <property type="match status" value="2"/>
</dbReference>
<dbReference type="Proteomes" id="UP000002724">
    <property type="component" value="Chromosome"/>
</dbReference>